<dbReference type="STRING" id="351671.XDD1_1492"/>
<sequence>MEQLLTKSELPEWFSYPREFKRIIEQNLLDFDPWIILEGERLRVRYDGLKKRYPNRDIIPFARREDNDDVACWDKDNPDQVVIIHDFSSEGYENVSKFESFWDWLRAALEATIEYDE</sequence>
<evidence type="ECO:0000313" key="1">
    <source>
        <dbReference type="EMBL" id="CDG17191.1"/>
    </source>
</evidence>
<dbReference type="EMBL" id="VNHN01000103">
    <property type="protein sequence ID" value="TYO95423.1"/>
    <property type="molecule type" value="Genomic_DNA"/>
</dbReference>
<protein>
    <recommendedName>
        <fullName evidence="5">Knr4/Smi1-like domain-containing protein</fullName>
    </recommendedName>
</protein>
<evidence type="ECO:0000313" key="4">
    <source>
        <dbReference type="Proteomes" id="UP000324170"/>
    </source>
</evidence>
<evidence type="ECO:0000313" key="3">
    <source>
        <dbReference type="Proteomes" id="UP000032721"/>
    </source>
</evidence>
<organism evidence="1 3">
    <name type="scientific">Xenorhabdus doucetiae</name>
    <dbReference type="NCBI Taxonomy" id="351671"/>
    <lineage>
        <taxon>Bacteria</taxon>
        <taxon>Pseudomonadati</taxon>
        <taxon>Pseudomonadota</taxon>
        <taxon>Gammaproteobacteria</taxon>
        <taxon>Enterobacterales</taxon>
        <taxon>Morganellaceae</taxon>
        <taxon>Xenorhabdus</taxon>
    </lineage>
</organism>
<dbReference type="AlphaFoldDB" id="A0A068QRD6"/>
<keyword evidence="4" id="KW-1185">Reference proteome</keyword>
<dbReference type="SUPFAM" id="SSF160631">
    <property type="entry name" value="SMI1/KNR4-like"/>
    <property type="match status" value="1"/>
</dbReference>
<reference evidence="1 3" key="1">
    <citation type="submission" date="2013-07" db="EMBL/GenBank/DDBJ databases">
        <authorList>
            <person name="Genoscope - CEA"/>
        </authorList>
    </citation>
    <scope>NUCLEOTIDE SEQUENCE [LARGE SCALE GENOMIC DNA]</scope>
    <source>
        <strain evidence="1">FRM16</strain>
        <strain evidence="3">FRM16 / DSM 17909</strain>
    </source>
</reference>
<dbReference type="KEGG" id="xdo:XDD1_1492"/>
<dbReference type="HOGENOM" id="CLU_151874_0_0_6"/>
<name>A0A068QRD6_9GAMM</name>
<dbReference type="EMBL" id="FO704550">
    <property type="protein sequence ID" value="CDG17191.1"/>
    <property type="molecule type" value="Genomic_DNA"/>
</dbReference>
<reference evidence="2 4" key="2">
    <citation type="submission" date="2019-07" db="EMBL/GenBank/DDBJ databases">
        <title>Genomic Encyclopedia of Type Strains, Phase I: the one thousand microbial genomes (KMG-I) project.</title>
        <authorList>
            <person name="Kyrpides N."/>
        </authorList>
    </citation>
    <scope>NUCLEOTIDE SEQUENCE [LARGE SCALE GENOMIC DNA]</scope>
    <source>
        <strain evidence="2 4">DSM 17909</strain>
    </source>
</reference>
<accession>A0A068QRD6</accession>
<dbReference type="Proteomes" id="UP000032721">
    <property type="component" value="Chromosome"/>
</dbReference>
<dbReference type="GeneID" id="24905385"/>
<dbReference type="RefSeq" id="WP_013183863.1">
    <property type="nucleotide sequence ID" value="NZ_CAWMED010000001.1"/>
</dbReference>
<dbReference type="InterPro" id="IPR037883">
    <property type="entry name" value="Knr4/Smi1-like_sf"/>
</dbReference>
<proteinExistence type="predicted"/>
<gene>
    <name evidence="2" type="ORF">LY16_03527</name>
    <name evidence="1" type="ORF">XDD1_1492</name>
</gene>
<evidence type="ECO:0008006" key="5">
    <source>
        <dbReference type="Google" id="ProtNLM"/>
    </source>
</evidence>
<dbReference type="OrthoDB" id="6058590at2"/>
<evidence type="ECO:0000313" key="2">
    <source>
        <dbReference type="EMBL" id="TYO95423.1"/>
    </source>
</evidence>
<dbReference type="Proteomes" id="UP000324170">
    <property type="component" value="Unassembled WGS sequence"/>
</dbReference>